<organism evidence="2 3">
    <name type="scientific">Turicimonas muris</name>
    <dbReference type="NCBI Taxonomy" id="1796652"/>
    <lineage>
        <taxon>Bacteria</taxon>
        <taxon>Pseudomonadati</taxon>
        <taxon>Pseudomonadota</taxon>
        <taxon>Betaproteobacteria</taxon>
        <taxon>Burkholderiales</taxon>
        <taxon>Sutterellaceae</taxon>
        <taxon>Turicimonas</taxon>
    </lineage>
</organism>
<proteinExistence type="predicted"/>
<dbReference type="Gene3D" id="3.30.1460.40">
    <property type="entry name" value="[NiFe]-hydrogenase assembly chaperone, HybE"/>
    <property type="match status" value="1"/>
</dbReference>
<dbReference type="NCBIfam" id="TIGR03993">
    <property type="entry name" value="hydrog_HybE"/>
    <property type="match status" value="1"/>
</dbReference>
<feature type="region of interest" description="Disordered" evidence="1">
    <location>
        <begin position="139"/>
        <end position="168"/>
    </location>
</feature>
<dbReference type="Proteomes" id="UP000214610">
    <property type="component" value="Unassembled WGS sequence"/>
</dbReference>
<evidence type="ECO:0000313" key="2">
    <source>
        <dbReference type="EMBL" id="OXE49811.1"/>
    </source>
</evidence>
<name>A0A227KQR6_9BURK</name>
<gene>
    <name evidence="2" type="ORF">ADH67_06700</name>
</gene>
<evidence type="ECO:0000313" key="3">
    <source>
        <dbReference type="Proteomes" id="UP000214610"/>
    </source>
</evidence>
<keyword evidence="3" id="KW-1185">Reference proteome</keyword>
<dbReference type="EMBL" id="NHMP01000003">
    <property type="protein sequence ID" value="OXE49811.1"/>
    <property type="molecule type" value="Genomic_DNA"/>
</dbReference>
<reference evidence="3" key="1">
    <citation type="submission" date="2017-05" db="EMBL/GenBank/DDBJ databases">
        <title>Improved OligoMM genomes.</title>
        <authorList>
            <person name="Garzetti D."/>
        </authorList>
    </citation>
    <scope>NUCLEOTIDE SEQUENCE [LARGE SCALE GENOMIC DNA]</scope>
    <source>
        <strain evidence="3">YL45</strain>
    </source>
</reference>
<dbReference type="GeneID" id="78361712"/>
<comment type="caution">
    <text evidence="2">The sequence shown here is derived from an EMBL/GenBank/DDBJ whole genome shotgun (WGS) entry which is preliminary data.</text>
</comment>
<accession>A0A227KQR6</accession>
<sequence>MQKSEVSAVWKPNPASRLEAGFKYIHQNRMKGLPFLHPKVKVHAVGFKKWTNFWLGVMVTPWAINLILCEGEEGYWKSVPEGKKLHYQFPAGLYDFISVKDKILGEYKMCSLLSPLEEITDDQMAVEVAYAALDEIMKDEQPEEEGTPMVESKREVEEEAVEKAVENTLSKPISRRSFFRRKQQENT</sequence>
<feature type="compositionally biased region" description="Basic and acidic residues" evidence="1">
    <location>
        <begin position="151"/>
        <end position="165"/>
    </location>
</feature>
<evidence type="ECO:0000256" key="1">
    <source>
        <dbReference type="SAM" id="MobiDB-lite"/>
    </source>
</evidence>
<dbReference type="AlphaFoldDB" id="A0A227KQR6"/>
<dbReference type="Pfam" id="PF11939">
    <property type="entry name" value="NiFe-hyd_HybE"/>
    <property type="match status" value="1"/>
</dbReference>
<protein>
    <submittedName>
        <fullName evidence="2">Hydrogenase accessory protein HypB</fullName>
    </submittedName>
</protein>
<dbReference type="InterPro" id="IPR038530">
    <property type="entry name" value="NiFe-hyd_HybE_sf"/>
</dbReference>
<dbReference type="InterPro" id="IPR023994">
    <property type="entry name" value="NiFe-hyd_HybE"/>
</dbReference>
<dbReference type="RefSeq" id="WP_066593390.1">
    <property type="nucleotide sequence ID" value="NZ_CAJTBZ010000004.1"/>
</dbReference>